<gene>
    <name evidence="1" type="ORF">L2689_12435</name>
</gene>
<proteinExistence type="predicted"/>
<accession>A0ABT0L3E0</accession>
<comment type="caution">
    <text evidence="1">The sequence shown here is derived from an EMBL/GenBank/DDBJ whole genome shotgun (WGS) entry which is preliminary data.</text>
</comment>
<organism evidence="1 2">
    <name type="scientific">Shewanella aestuarii</name>
    <dbReference type="NCBI Taxonomy" id="1028752"/>
    <lineage>
        <taxon>Bacteria</taxon>
        <taxon>Pseudomonadati</taxon>
        <taxon>Pseudomonadota</taxon>
        <taxon>Gammaproteobacteria</taxon>
        <taxon>Alteromonadales</taxon>
        <taxon>Shewanellaceae</taxon>
        <taxon>Shewanella</taxon>
    </lineage>
</organism>
<reference evidence="1 2" key="1">
    <citation type="submission" date="2022-01" db="EMBL/GenBank/DDBJ databases">
        <title>Whole genome-based taxonomy of the Shewanellaceae.</title>
        <authorList>
            <person name="Martin-Rodriguez A.J."/>
        </authorList>
    </citation>
    <scope>NUCLEOTIDE SEQUENCE [LARGE SCALE GENOMIC DNA]</scope>
    <source>
        <strain evidence="1 2">JCM 17801</strain>
    </source>
</reference>
<dbReference type="Proteomes" id="UP001203212">
    <property type="component" value="Unassembled WGS sequence"/>
</dbReference>
<dbReference type="EMBL" id="JAKILK010000006">
    <property type="protein sequence ID" value="MCL1118045.1"/>
    <property type="molecule type" value="Genomic_DNA"/>
</dbReference>
<keyword evidence="2" id="KW-1185">Reference proteome</keyword>
<dbReference type="RefSeq" id="WP_188841972.1">
    <property type="nucleotide sequence ID" value="NZ_BMOT01000007.1"/>
</dbReference>
<name>A0ABT0L3E0_9GAMM</name>
<protein>
    <submittedName>
        <fullName evidence="1">Uncharacterized protein</fullName>
    </submittedName>
</protein>
<evidence type="ECO:0000313" key="1">
    <source>
        <dbReference type="EMBL" id="MCL1118045.1"/>
    </source>
</evidence>
<evidence type="ECO:0000313" key="2">
    <source>
        <dbReference type="Proteomes" id="UP001203212"/>
    </source>
</evidence>
<sequence>MAKISADVSLIENSSDEINARSSLYPPTTTTDADTPWCHVQETMNLLILAMAQIELGLEDGDQKVASLGDLFTDMATHQQQVNQYLAAQKDTPQAITEHGLQLAAKVNQGVMAFQFYDRLSQRLQHVVNGLGLTKEVLGDQHARHTRAAWQQVNQQIKNGYSLEEERALFDCILQGGTLAQALDLYQQHKKKPQEDDIELF</sequence>